<dbReference type="EMBL" id="BJNN01000089">
    <property type="protein sequence ID" value="GEC63899.1"/>
    <property type="molecule type" value="Genomic_DNA"/>
</dbReference>
<dbReference type="RefSeq" id="WP_040510642.1">
    <property type="nucleotide sequence ID" value="NZ_BJNN01000089.1"/>
</dbReference>
<reference evidence="2 3" key="1">
    <citation type="submission" date="2019-06" db="EMBL/GenBank/DDBJ databases">
        <title>Whole genome shotgun sequence of Komagataeibacter hansenii NBRC 14820.</title>
        <authorList>
            <person name="Hosoyama A."/>
            <person name="Uohara A."/>
            <person name="Ohji S."/>
            <person name="Ichikawa N."/>
        </authorList>
    </citation>
    <scope>NUCLEOTIDE SEQUENCE [LARGE SCALE GENOMIC DNA]</scope>
    <source>
        <strain evidence="2 3">NBRC 14820</strain>
    </source>
</reference>
<evidence type="ECO:0000313" key="2">
    <source>
        <dbReference type="EMBL" id="GEC63899.1"/>
    </source>
</evidence>
<dbReference type="SUPFAM" id="SSF54909">
    <property type="entry name" value="Dimeric alpha+beta barrel"/>
    <property type="match status" value="1"/>
</dbReference>
<dbReference type="Proteomes" id="UP000319478">
    <property type="component" value="Unassembled WGS sequence"/>
</dbReference>
<sequence>MITLFVTYPASADASFDRDYYTTHHIPLVNSVWKPLGLISATAFFPSPAPNGNHAICECVFEGESALQAALASPHTPAVMDDVKNFTTIVPVILRGTAF</sequence>
<dbReference type="InterPro" id="IPR009799">
    <property type="entry name" value="EthD_dom"/>
</dbReference>
<dbReference type="Gene3D" id="3.30.70.100">
    <property type="match status" value="1"/>
</dbReference>
<dbReference type="Pfam" id="PF07110">
    <property type="entry name" value="EthD"/>
    <property type="match status" value="1"/>
</dbReference>
<evidence type="ECO:0000259" key="1">
    <source>
        <dbReference type="Pfam" id="PF07110"/>
    </source>
</evidence>
<organism evidence="2 3">
    <name type="scientific">Novacetimonas hansenii</name>
    <name type="common">Komagataeibacter hansenii</name>
    <dbReference type="NCBI Taxonomy" id="436"/>
    <lineage>
        <taxon>Bacteria</taxon>
        <taxon>Pseudomonadati</taxon>
        <taxon>Pseudomonadota</taxon>
        <taxon>Alphaproteobacteria</taxon>
        <taxon>Acetobacterales</taxon>
        <taxon>Acetobacteraceae</taxon>
        <taxon>Novacetimonas</taxon>
    </lineage>
</organism>
<gene>
    <name evidence="2" type="ORF">GHA01_17480</name>
</gene>
<dbReference type="InterPro" id="IPR011008">
    <property type="entry name" value="Dimeric_a/b-barrel"/>
</dbReference>
<keyword evidence="3" id="KW-1185">Reference proteome</keyword>
<dbReference type="PANTHER" id="PTHR40260">
    <property type="entry name" value="BLR8190 PROTEIN"/>
    <property type="match status" value="1"/>
</dbReference>
<accession>A0ABQ0SEY2</accession>
<protein>
    <submittedName>
        <fullName evidence="2">Ethyl tert-butyl ether degradation protein EthD</fullName>
    </submittedName>
</protein>
<dbReference type="PANTHER" id="PTHR40260:SF2">
    <property type="entry name" value="BLR8190 PROTEIN"/>
    <property type="match status" value="1"/>
</dbReference>
<comment type="caution">
    <text evidence="2">The sequence shown here is derived from an EMBL/GenBank/DDBJ whole genome shotgun (WGS) entry which is preliminary data.</text>
</comment>
<proteinExistence type="predicted"/>
<feature type="domain" description="EthD" evidence="1">
    <location>
        <begin position="14"/>
        <end position="87"/>
    </location>
</feature>
<dbReference type="NCBIfam" id="TIGR02118">
    <property type="entry name" value="EthD family reductase"/>
    <property type="match status" value="1"/>
</dbReference>
<evidence type="ECO:0000313" key="3">
    <source>
        <dbReference type="Proteomes" id="UP000319478"/>
    </source>
</evidence>
<name>A0ABQ0SEY2_NOVHA</name>